<dbReference type="Proteomes" id="UP000017667">
    <property type="component" value="Unassembled WGS sequence"/>
</dbReference>
<keyword evidence="2" id="KW-1185">Reference proteome</keyword>
<dbReference type="EMBL" id="APQQ01000014">
    <property type="protein sequence ID" value="ENW19434.1"/>
    <property type="molecule type" value="Genomic_DNA"/>
</dbReference>
<name>N9GQP8_ACIHA</name>
<sequence length="63" mass="7331">MTNHLAKNHKISDLFRHLQVGQTECRKRRIWVGRVKLYISALRLEDGELLLVVSPMFNASAIR</sequence>
<proteinExistence type="predicted"/>
<feature type="non-terminal residue" evidence="1">
    <location>
        <position position="63"/>
    </location>
</feature>
<reference evidence="1 2" key="1">
    <citation type="submission" date="2013-02" db="EMBL/GenBank/DDBJ databases">
        <title>The Genome Sequence of Acinetobacter haemolyticus CIP 64.3.</title>
        <authorList>
            <consortium name="The Broad Institute Genome Sequencing Platform"/>
            <consortium name="The Broad Institute Genome Sequencing Center for Infectious Disease"/>
            <person name="Cerqueira G."/>
            <person name="Feldgarden M."/>
            <person name="Courvalin P."/>
            <person name="Perichon B."/>
            <person name="Grillot-Courvalin C."/>
            <person name="Clermont D."/>
            <person name="Rocha E."/>
            <person name="Yoon E.-J."/>
            <person name="Nemec A."/>
            <person name="Walker B."/>
            <person name="Young S.K."/>
            <person name="Zeng Q."/>
            <person name="Gargeya S."/>
            <person name="Fitzgerald M."/>
            <person name="Haas B."/>
            <person name="Abouelleil A."/>
            <person name="Alvarado L."/>
            <person name="Arachchi H.M."/>
            <person name="Berlin A.M."/>
            <person name="Chapman S.B."/>
            <person name="Dewar J."/>
            <person name="Goldberg J."/>
            <person name="Griggs A."/>
            <person name="Gujja S."/>
            <person name="Hansen M."/>
            <person name="Howarth C."/>
            <person name="Imamovic A."/>
            <person name="Larimer J."/>
            <person name="McCowan C."/>
            <person name="Murphy C."/>
            <person name="Neiman D."/>
            <person name="Pearson M."/>
            <person name="Priest M."/>
            <person name="Roberts A."/>
            <person name="Saif S."/>
            <person name="Shea T."/>
            <person name="Sisk P."/>
            <person name="Sykes S."/>
            <person name="Wortman J."/>
            <person name="Nusbaum C."/>
            <person name="Birren B."/>
        </authorList>
    </citation>
    <scope>NUCLEOTIDE SEQUENCE [LARGE SCALE GENOMIC DNA]</scope>
    <source>
        <strain evidence="1 2">CIP 64.3</strain>
    </source>
</reference>
<dbReference type="HOGENOM" id="CLU_2909126_0_0_6"/>
<comment type="caution">
    <text evidence="1">The sequence shown here is derived from an EMBL/GenBank/DDBJ whole genome shotgun (WGS) entry which is preliminary data.</text>
</comment>
<protein>
    <submittedName>
        <fullName evidence="1">Uncharacterized protein</fullName>
    </submittedName>
</protein>
<evidence type="ECO:0000313" key="2">
    <source>
        <dbReference type="Proteomes" id="UP000017667"/>
    </source>
</evidence>
<accession>N9GQP8</accession>
<dbReference type="AlphaFoldDB" id="N9GQP8"/>
<organism evidence="1 2">
    <name type="scientific">Acinetobacter haemolyticus CIP 64.3 = MTCC 9819</name>
    <dbReference type="NCBI Taxonomy" id="1217659"/>
    <lineage>
        <taxon>Bacteria</taxon>
        <taxon>Pseudomonadati</taxon>
        <taxon>Pseudomonadota</taxon>
        <taxon>Gammaproteobacteria</taxon>
        <taxon>Moraxellales</taxon>
        <taxon>Moraxellaceae</taxon>
        <taxon>Acinetobacter</taxon>
    </lineage>
</organism>
<gene>
    <name evidence="1" type="ORF">F927_01201</name>
</gene>
<evidence type="ECO:0000313" key="1">
    <source>
        <dbReference type="EMBL" id="ENW19434.1"/>
    </source>
</evidence>